<comment type="caution">
    <text evidence="2">The sequence shown here is derived from an EMBL/GenBank/DDBJ whole genome shotgun (WGS) entry which is preliminary data.</text>
</comment>
<reference evidence="2 3" key="1">
    <citation type="submission" date="2023-03" db="EMBL/GenBank/DDBJ databases">
        <title>High-quality genome of Scylla paramamosain provides insights in environmental adaptation.</title>
        <authorList>
            <person name="Zhang L."/>
        </authorList>
    </citation>
    <scope>NUCLEOTIDE SEQUENCE [LARGE SCALE GENOMIC DNA]</scope>
    <source>
        <strain evidence="2">LZ_2023a</strain>
        <tissue evidence="2">Muscle</tissue>
    </source>
</reference>
<evidence type="ECO:0000313" key="2">
    <source>
        <dbReference type="EMBL" id="KAK8394492.1"/>
    </source>
</evidence>
<sequence length="191" mass="21875">MRKRKKRVKEEDGINCEDCERRFHSGCQNESSKEELWRKIEDVLPDPNPPIAPLEKSQNSDELDQRLNDDGNFDEGDEATARAMGIQDDVWLVMLRSSKEELWRKIEDVLPDPNPPIAPLEKSQNSDKLDQHIVNDHGNLDEGDEATAHVMDIHDEFYQVMPRCVDQIISKNFKLFDLLAGGSGFVTEVCL</sequence>
<evidence type="ECO:0000313" key="3">
    <source>
        <dbReference type="Proteomes" id="UP001487740"/>
    </source>
</evidence>
<dbReference type="EMBL" id="JARAKH010000019">
    <property type="protein sequence ID" value="KAK8394492.1"/>
    <property type="molecule type" value="Genomic_DNA"/>
</dbReference>
<feature type="region of interest" description="Disordered" evidence="1">
    <location>
        <begin position="43"/>
        <end position="74"/>
    </location>
</feature>
<keyword evidence="3" id="KW-1185">Reference proteome</keyword>
<name>A0AAW0U6U4_SCYPA</name>
<accession>A0AAW0U6U4</accession>
<dbReference type="AlphaFoldDB" id="A0AAW0U6U4"/>
<protein>
    <submittedName>
        <fullName evidence="2">Uncharacterized protein</fullName>
    </submittedName>
</protein>
<organism evidence="2 3">
    <name type="scientific">Scylla paramamosain</name>
    <name type="common">Mud crab</name>
    <dbReference type="NCBI Taxonomy" id="85552"/>
    <lineage>
        <taxon>Eukaryota</taxon>
        <taxon>Metazoa</taxon>
        <taxon>Ecdysozoa</taxon>
        <taxon>Arthropoda</taxon>
        <taxon>Crustacea</taxon>
        <taxon>Multicrustacea</taxon>
        <taxon>Malacostraca</taxon>
        <taxon>Eumalacostraca</taxon>
        <taxon>Eucarida</taxon>
        <taxon>Decapoda</taxon>
        <taxon>Pleocyemata</taxon>
        <taxon>Brachyura</taxon>
        <taxon>Eubrachyura</taxon>
        <taxon>Portunoidea</taxon>
        <taxon>Portunidae</taxon>
        <taxon>Portuninae</taxon>
        <taxon>Scylla</taxon>
    </lineage>
</organism>
<evidence type="ECO:0000256" key="1">
    <source>
        <dbReference type="SAM" id="MobiDB-lite"/>
    </source>
</evidence>
<proteinExistence type="predicted"/>
<gene>
    <name evidence="2" type="ORF">O3P69_006576</name>
</gene>
<dbReference type="Proteomes" id="UP001487740">
    <property type="component" value="Unassembled WGS sequence"/>
</dbReference>